<evidence type="ECO:0000256" key="1">
    <source>
        <dbReference type="ARBA" id="ARBA00022898"/>
    </source>
</evidence>
<evidence type="ECO:0000259" key="2">
    <source>
        <dbReference type="Pfam" id="PF00266"/>
    </source>
</evidence>
<dbReference type="SUPFAM" id="SSF53383">
    <property type="entry name" value="PLP-dependent transferases"/>
    <property type="match status" value="1"/>
</dbReference>
<proteinExistence type="predicted"/>
<dbReference type="EMBL" id="MU005582">
    <property type="protein sequence ID" value="KAF2683942.1"/>
    <property type="molecule type" value="Genomic_DNA"/>
</dbReference>
<keyword evidence="4" id="KW-1185">Reference proteome</keyword>
<dbReference type="InterPro" id="IPR015421">
    <property type="entry name" value="PyrdxlP-dep_Trfase_major"/>
</dbReference>
<gene>
    <name evidence="3" type="ORF">K458DRAFT_477838</name>
</gene>
<dbReference type="Gene3D" id="3.40.640.10">
    <property type="entry name" value="Type I PLP-dependent aspartate aminotransferase-like (Major domain)"/>
    <property type="match status" value="1"/>
</dbReference>
<feature type="domain" description="Aminotransferase class V" evidence="2">
    <location>
        <begin position="72"/>
        <end position="374"/>
    </location>
</feature>
<sequence>MTSGEKALEVRTKTGGRFGKELLKEFLLDKAYRNLNHGSFGTYPRAIREKLQSFQEQVEARPDQFIRYTYPQLLDESRAAIANVLNAPTEEIVFVPNATTGVNTVLRSFVFNKGDYILYFATIYGACEKTINYITETTPASSIKIAYTYPVEDDWLVAEFKMKVTGVIEAGGRVKAAVFDTVVSMPGVRMPFERLVAACKELGVLSIVDGAHGVGHVELDLGKLGADFFVSNCHKWLHVPRGCAVFYVPLRNQPLIRSTLPTSHGFVPVAGSISNPLPASAIPKSSFVVNFEFVGTIDNAPYLCIPAAIQWRESIGGEAAIRDYCWTLAQEGTRKVAKVLGTEVLENSAGTLTRCCMANVRLPLVATKLQEMGAQAGIEKGSVGMVVRDWISRVLVDDYDTFMAAMWYGGAWWIRLSAQVYLDLDDFEWAAQVLTKVSNRAAQGEWVGLGSKL</sequence>
<dbReference type="Proteomes" id="UP000799291">
    <property type="component" value="Unassembled WGS sequence"/>
</dbReference>
<dbReference type="OrthoDB" id="5978656at2759"/>
<evidence type="ECO:0000313" key="4">
    <source>
        <dbReference type="Proteomes" id="UP000799291"/>
    </source>
</evidence>
<reference evidence="3" key="1">
    <citation type="journal article" date="2020" name="Stud. Mycol.">
        <title>101 Dothideomycetes genomes: a test case for predicting lifestyles and emergence of pathogens.</title>
        <authorList>
            <person name="Haridas S."/>
            <person name="Albert R."/>
            <person name="Binder M."/>
            <person name="Bloem J."/>
            <person name="Labutti K."/>
            <person name="Salamov A."/>
            <person name="Andreopoulos B."/>
            <person name="Baker S."/>
            <person name="Barry K."/>
            <person name="Bills G."/>
            <person name="Bluhm B."/>
            <person name="Cannon C."/>
            <person name="Castanera R."/>
            <person name="Culley D."/>
            <person name="Daum C."/>
            <person name="Ezra D."/>
            <person name="Gonzalez J."/>
            <person name="Henrissat B."/>
            <person name="Kuo A."/>
            <person name="Liang C."/>
            <person name="Lipzen A."/>
            <person name="Lutzoni F."/>
            <person name="Magnuson J."/>
            <person name="Mondo S."/>
            <person name="Nolan M."/>
            <person name="Ohm R."/>
            <person name="Pangilinan J."/>
            <person name="Park H.-J."/>
            <person name="Ramirez L."/>
            <person name="Alfaro M."/>
            <person name="Sun H."/>
            <person name="Tritt A."/>
            <person name="Yoshinaga Y."/>
            <person name="Zwiers L.-H."/>
            <person name="Turgeon B."/>
            <person name="Goodwin S."/>
            <person name="Spatafora J."/>
            <person name="Crous P."/>
            <person name="Grigoriev I."/>
        </authorList>
    </citation>
    <scope>NUCLEOTIDE SEQUENCE</scope>
    <source>
        <strain evidence="3">CBS 122367</strain>
    </source>
</reference>
<dbReference type="GO" id="GO:0016740">
    <property type="term" value="F:transferase activity"/>
    <property type="evidence" value="ECO:0007669"/>
    <property type="project" value="UniProtKB-KW"/>
</dbReference>
<keyword evidence="1" id="KW-0663">Pyridoxal phosphate</keyword>
<dbReference type="Pfam" id="PF00266">
    <property type="entry name" value="Aminotran_5"/>
    <property type="match status" value="1"/>
</dbReference>
<keyword evidence="3" id="KW-0808">Transferase</keyword>
<protein>
    <submittedName>
        <fullName evidence="3">PLP-dependent transferase</fullName>
    </submittedName>
</protein>
<evidence type="ECO:0000313" key="3">
    <source>
        <dbReference type="EMBL" id="KAF2683942.1"/>
    </source>
</evidence>
<dbReference type="PANTHER" id="PTHR43092">
    <property type="entry name" value="L-CYSTEINE DESULFHYDRASE"/>
    <property type="match status" value="1"/>
</dbReference>
<dbReference type="PANTHER" id="PTHR43092:SF2">
    <property type="entry name" value="HERCYNYLCYSTEINE SULFOXIDE LYASE"/>
    <property type="match status" value="1"/>
</dbReference>
<name>A0A6G1J0B6_9PLEO</name>
<organism evidence="3 4">
    <name type="scientific">Lentithecium fluviatile CBS 122367</name>
    <dbReference type="NCBI Taxonomy" id="1168545"/>
    <lineage>
        <taxon>Eukaryota</taxon>
        <taxon>Fungi</taxon>
        <taxon>Dikarya</taxon>
        <taxon>Ascomycota</taxon>
        <taxon>Pezizomycotina</taxon>
        <taxon>Dothideomycetes</taxon>
        <taxon>Pleosporomycetidae</taxon>
        <taxon>Pleosporales</taxon>
        <taxon>Massarineae</taxon>
        <taxon>Lentitheciaceae</taxon>
        <taxon>Lentithecium</taxon>
    </lineage>
</organism>
<accession>A0A6G1J0B6</accession>
<dbReference type="AlphaFoldDB" id="A0A6G1J0B6"/>
<dbReference type="InterPro" id="IPR000192">
    <property type="entry name" value="Aminotrans_V_dom"/>
</dbReference>
<dbReference type="InterPro" id="IPR015424">
    <property type="entry name" value="PyrdxlP-dep_Trfase"/>
</dbReference>